<protein>
    <submittedName>
        <fullName evidence="1">Uncharacterized protein</fullName>
    </submittedName>
</protein>
<name>A0ABW8EIY2_STRT5</name>
<keyword evidence="2" id="KW-1185">Reference proteome</keyword>
<evidence type="ECO:0000313" key="2">
    <source>
        <dbReference type="Proteomes" id="UP001617351"/>
    </source>
</evidence>
<proteinExistence type="predicted"/>
<gene>
    <name evidence="1" type="ORF">ACIO7M_19120</name>
</gene>
<dbReference type="Proteomes" id="UP001617351">
    <property type="component" value="Unassembled WGS sequence"/>
</dbReference>
<organism evidence="1 2">
    <name type="scientific">Streptomyces toxytricini</name>
    <name type="common">Actinomyces toxytricini</name>
    <dbReference type="NCBI Taxonomy" id="67369"/>
    <lineage>
        <taxon>Bacteria</taxon>
        <taxon>Bacillati</taxon>
        <taxon>Actinomycetota</taxon>
        <taxon>Actinomycetes</taxon>
        <taxon>Kitasatosporales</taxon>
        <taxon>Streptomycetaceae</taxon>
        <taxon>Streptomyces</taxon>
    </lineage>
</organism>
<dbReference type="EMBL" id="JBIUYY010000008">
    <property type="protein sequence ID" value="MFJ2823204.1"/>
    <property type="molecule type" value="Genomic_DNA"/>
</dbReference>
<comment type="caution">
    <text evidence="1">The sequence shown here is derived from an EMBL/GenBank/DDBJ whole genome shotgun (WGS) entry which is preliminary data.</text>
</comment>
<sequence>MTYAADVLQEEAAYLAYHLHWDLDSILDLEHADRQAYVRRVANLVQESAP</sequence>
<dbReference type="RefSeq" id="WP_402382444.1">
    <property type="nucleotide sequence ID" value="NZ_JBIUYY010000008.1"/>
</dbReference>
<evidence type="ECO:0000313" key="1">
    <source>
        <dbReference type="EMBL" id="MFJ2823204.1"/>
    </source>
</evidence>
<accession>A0ABW8EIY2</accession>
<reference evidence="1 2" key="1">
    <citation type="submission" date="2024-10" db="EMBL/GenBank/DDBJ databases">
        <title>The Natural Products Discovery Center: Release of the First 8490 Sequenced Strains for Exploring Actinobacteria Biosynthetic Diversity.</title>
        <authorList>
            <person name="Kalkreuter E."/>
            <person name="Kautsar S.A."/>
            <person name="Yang D."/>
            <person name="Bader C.D."/>
            <person name="Teijaro C.N."/>
            <person name="Fluegel L."/>
            <person name="Davis C.M."/>
            <person name="Simpson J.R."/>
            <person name="Lauterbach L."/>
            <person name="Steele A.D."/>
            <person name="Gui C."/>
            <person name="Meng S."/>
            <person name="Li G."/>
            <person name="Viehrig K."/>
            <person name="Ye F."/>
            <person name="Su P."/>
            <person name="Kiefer A.F."/>
            <person name="Nichols A."/>
            <person name="Cepeda A.J."/>
            <person name="Yan W."/>
            <person name="Fan B."/>
            <person name="Jiang Y."/>
            <person name="Adhikari A."/>
            <person name="Zheng C.-J."/>
            <person name="Schuster L."/>
            <person name="Cowan T.M."/>
            <person name="Smanski M.J."/>
            <person name="Chevrette M.G."/>
            <person name="De Carvalho L.P.S."/>
            <person name="Shen B."/>
        </authorList>
    </citation>
    <scope>NUCLEOTIDE SEQUENCE [LARGE SCALE GENOMIC DNA]</scope>
    <source>
        <strain evidence="1 2">NPDC087220</strain>
    </source>
</reference>